<feature type="region of interest" description="Disordered" evidence="1">
    <location>
        <begin position="1"/>
        <end position="20"/>
    </location>
</feature>
<reference evidence="2" key="1">
    <citation type="submission" date="2021-02" db="EMBL/GenBank/DDBJ databases">
        <authorList>
            <person name="Nowell W R."/>
        </authorList>
    </citation>
    <scope>NUCLEOTIDE SEQUENCE</scope>
</reference>
<dbReference type="Proteomes" id="UP000663828">
    <property type="component" value="Unassembled WGS sequence"/>
</dbReference>
<feature type="non-terminal residue" evidence="2">
    <location>
        <position position="1"/>
    </location>
</feature>
<keyword evidence="3" id="KW-1185">Reference proteome</keyword>
<dbReference type="EMBL" id="CAJNOR010021063">
    <property type="protein sequence ID" value="CAF1691023.1"/>
    <property type="molecule type" value="Genomic_DNA"/>
</dbReference>
<organism evidence="2 3">
    <name type="scientific">Adineta ricciae</name>
    <name type="common">Rotifer</name>
    <dbReference type="NCBI Taxonomy" id="249248"/>
    <lineage>
        <taxon>Eukaryota</taxon>
        <taxon>Metazoa</taxon>
        <taxon>Spiralia</taxon>
        <taxon>Gnathifera</taxon>
        <taxon>Rotifera</taxon>
        <taxon>Eurotatoria</taxon>
        <taxon>Bdelloidea</taxon>
        <taxon>Adinetida</taxon>
        <taxon>Adinetidae</taxon>
        <taxon>Adineta</taxon>
    </lineage>
</organism>
<gene>
    <name evidence="2" type="ORF">XAT740_LOCUS64005</name>
</gene>
<sequence length="111" mass="12810">NRLALRGEGTKGKGTHDPAKFLPQLPEVRVQPQWTTPRPPLFVPGKSKLNEVATDNERFLQELLESTFFLLCNRYPNNHLTKSNDFSMKLSFDLEFFDQINVLYALPHPQI</sequence>
<name>A0A816HR79_ADIRI</name>
<protein>
    <submittedName>
        <fullName evidence="2">Uncharacterized protein</fullName>
    </submittedName>
</protein>
<evidence type="ECO:0000256" key="1">
    <source>
        <dbReference type="SAM" id="MobiDB-lite"/>
    </source>
</evidence>
<dbReference type="AlphaFoldDB" id="A0A816HR79"/>
<evidence type="ECO:0000313" key="2">
    <source>
        <dbReference type="EMBL" id="CAF1691023.1"/>
    </source>
</evidence>
<accession>A0A816HR79</accession>
<evidence type="ECO:0000313" key="3">
    <source>
        <dbReference type="Proteomes" id="UP000663828"/>
    </source>
</evidence>
<comment type="caution">
    <text evidence="2">The sequence shown here is derived from an EMBL/GenBank/DDBJ whole genome shotgun (WGS) entry which is preliminary data.</text>
</comment>
<feature type="compositionally biased region" description="Basic and acidic residues" evidence="1">
    <location>
        <begin position="8"/>
        <end position="19"/>
    </location>
</feature>
<proteinExistence type="predicted"/>